<feature type="domain" description="SusD-like N-terminal" evidence="7">
    <location>
        <begin position="16"/>
        <end position="218"/>
    </location>
</feature>
<feature type="domain" description="RagB/SusD" evidence="6">
    <location>
        <begin position="331"/>
        <end position="455"/>
    </location>
</feature>
<dbReference type="Gene3D" id="1.25.40.900">
    <property type="match status" value="1"/>
</dbReference>
<dbReference type="PATRIC" id="fig|400092.3.peg.1782"/>
<dbReference type="Proteomes" id="UP000033109">
    <property type="component" value="Chromosome"/>
</dbReference>
<name>A0A0E3ZEM9_9BACT</name>
<keyword evidence="4" id="KW-0472">Membrane</keyword>
<dbReference type="STRING" id="400092.PKOR_08080"/>
<evidence type="ECO:0000256" key="1">
    <source>
        <dbReference type="ARBA" id="ARBA00004442"/>
    </source>
</evidence>
<sequence>MSGLVAATMLTSCSDEFLDQSPASSTNATEALVNDYDVLTALRGAYDGMSVVGLYGRNLPILGELLADNSFVAASNSGYFTSFPRYTFTRADGDISNAWTEAYDVINRTNAIINSDPVVTNQADIDQYKGEAYAIRALMYFELVRHFAVPYTENPSAPGVPIVLEFDYNAQPSRNTVAEVYAQIKSDLDAAYELINQDVPPTRISKYAARALASEVNLYTQDYNLALQYAEEVINESGHELLEYEDVVTYWNDPSAGSGYSETLFEIAATDTDHNGVNELGYFYHQGGYGQNLAAGNLYALYSEDDVRADLIIVGRRGADNPAYIVNKYPNIAGDRDDKAIIRMSEVYLIAAEAAARLNQEDLARTYLNALVSERDPDLEYTSSGQQLIDNIILERRKELAFEGDRFHTLNRLMLDITDRPANPTTVEYGDYRRVLPIPQSEIDANDNIAQNEGWGG</sequence>
<evidence type="ECO:0008006" key="10">
    <source>
        <dbReference type="Google" id="ProtNLM"/>
    </source>
</evidence>
<evidence type="ECO:0000313" key="9">
    <source>
        <dbReference type="Proteomes" id="UP000033109"/>
    </source>
</evidence>
<reference evidence="8 9" key="1">
    <citation type="journal article" date="2015" name="Sci. Rep.">
        <title>Unraveling adaptation of Pontibacter korlensis to radiation and infertility in desert through complete genome and comparative transcriptomic analysis.</title>
        <authorList>
            <person name="Dai J."/>
            <person name="Dai W."/>
            <person name="Qiu C."/>
            <person name="Yang Z."/>
            <person name="Zhang Y."/>
            <person name="Zhou M."/>
            <person name="Zhang L."/>
            <person name="Fang C."/>
            <person name="Gao Q."/>
            <person name="Yang Q."/>
            <person name="Li X."/>
            <person name="Wang Z."/>
            <person name="Wang Z."/>
            <person name="Jia Z."/>
            <person name="Chen X."/>
        </authorList>
    </citation>
    <scope>NUCLEOTIDE SEQUENCE [LARGE SCALE GENOMIC DNA]</scope>
    <source>
        <strain evidence="8 9">X14-1T</strain>
    </source>
</reference>
<protein>
    <recommendedName>
        <fullName evidence="10">Carbohydrate-binding protein SusD</fullName>
    </recommendedName>
</protein>
<evidence type="ECO:0000256" key="4">
    <source>
        <dbReference type="ARBA" id="ARBA00023136"/>
    </source>
</evidence>
<accession>A0A0E3ZEM9</accession>
<evidence type="ECO:0000256" key="3">
    <source>
        <dbReference type="ARBA" id="ARBA00022729"/>
    </source>
</evidence>
<dbReference type="SUPFAM" id="SSF48452">
    <property type="entry name" value="TPR-like"/>
    <property type="match status" value="1"/>
</dbReference>
<evidence type="ECO:0000259" key="7">
    <source>
        <dbReference type="Pfam" id="PF14322"/>
    </source>
</evidence>
<gene>
    <name evidence="8" type="ORF">PKOR_08080</name>
</gene>
<comment type="subcellular location">
    <subcellularLocation>
        <location evidence="1">Cell outer membrane</location>
    </subcellularLocation>
</comment>
<dbReference type="CDD" id="cd08977">
    <property type="entry name" value="SusD"/>
    <property type="match status" value="1"/>
</dbReference>
<dbReference type="Gene3D" id="2.20.20.130">
    <property type="match status" value="1"/>
</dbReference>
<dbReference type="Pfam" id="PF07980">
    <property type="entry name" value="SusD_RagB"/>
    <property type="match status" value="1"/>
</dbReference>
<keyword evidence="3" id="KW-0732">Signal</keyword>
<dbReference type="Pfam" id="PF14322">
    <property type="entry name" value="SusD-like_3"/>
    <property type="match status" value="1"/>
</dbReference>
<dbReference type="EMBL" id="CP009621">
    <property type="protein sequence ID" value="AKD03085.1"/>
    <property type="molecule type" value="Genomic_DNA"/>
</dbReference>
<dbReference type="InterPro" id="IPR033985">
    <property type="entry name" value="SusD-like_N"/>
</dbReference>
<dbReference type="InterPro" id="IPR011990">
    <property type="entry name" value="TPR-like_helical_dom_sf"/>
</dbReference>
<dbReference type="GO" id="GO:0009279">
    <property type="term" value="C:cell outer membrane"/>
    <property type="evidence" value="ECO:0007669"/>
    <property type="project" value="UniProtKB-SubCell"/>
</dbReference>
<dbReference type="HOGENOM" id="CLU_015553_3_5_10"/>
<evidence type="ECO:0000259" key="6">
    <source>
        <dbReference type="Pfam" id="PF07980"/>
    </source>
</evidence>
<evidence type="ECO:0000256" key="5">
    <source>
        <dbReference type="ARBA" id="ARBA00023237"/>
    </source>
</evidence>
<dbReference type="InterPro" id="IPR012944">
    <property type="entry name" value="SusD_RagB_dom"/>
</dbReference>
<evidence type="ECO:0000313" key="8">
    <source>
        <dbReference type="EMBL" id="AKD03085.1"/>
    </source>
</evidence>
<proteinExistence type="inferred from homology"/>
<keyword evidence="5" id="KW-0998">Cell outer membrane</keyword>
<evidence type="ECO:0000256" key="2">
    <source>
        <dbReference type="ARBA" id="ARBA00006275"/>
    </source>
</evidence>
<keyword evidence="9" id="KW-1185">Reference proteome</keyword>
<dbReference type="KEGG" id="pko:PKOR_08080"/>
<comment type="similarity">
    <text evidence="2">Belongs to the SusD family.</text>
</comment>
<dbReference type="Gene3D" id="1.25.40.390">
    <property type="match status" value="1"/>
</dbReference>
<dbReference type="AlphaFoldDB" id="A0A0E3ZEM9"/>
<organism evidence="8 9">
    <name type="scientific">Pontibacter korlensis</name>
    <dbReference type="NCBI Taxonomy" id="400092"/>
    <lineage>
        <taxon>Bacteria</taxon>
        <taxon>Pseudomonadati</taxon>
        <taxon>Bacteroidota</taxon>
        <taxon>Cytophagia</taxon>
        <taxon>Cytophagales</taxon>
        <taxon>Hymenobacteraceae</taxon>
        <taxon>Pontibacter</taxon>
    </lineage>
</organism>